<dbReference type="InterPro" id="IPR028082">
    <property type="entry name" value="Peripla_BP_I"/>
</dbReference>
<accession>A0A4R0PBB7</accession>
<dbReference type="Proteomes" id="UP000291301">
    <property type="component" value="Unassembled WGS sequence"/>
</dbReference>
<sequence length="419" mass="44444">MNLFSQMGISNQCDAERVVDKVRFHLALFQSPVHHGYMKRTMDETGATAMTARIAGRLSVCALLLAAAPAPAQESATPVIGIAGPLSGYFTVLGEQIEAGVKAAVAKRDDIKTRTSDDGCSAEGGERSARDLADARVAVVVGYPCIEAFDAAMPILAEAGIPVMAVGIQAEGITQDSAPDAARILRFGPKSSDEAEALADYLKERWRAVNFAIIDDGTLYGRQFAEAVRFLLEEDNLQPVFTDNYRPQLENQMGLVRRLQRSGATHVLIGGDAYDAAVIADNAATIDVPLTLAGGSALVAAPENGRLVDGTIVAAQPDYAVREPAAELRRRTEGSGIPQIGYIAPAYAATEVALFGLDIGAFESPASFGPMLSRTFRTALGPLSFDANGDPESNLFEVFVVDDGRLVPDQNGGSQERIQ</sequence>
<feature type="domain" description="Leucine-binding protein" evidence="3">
    <location>
        <begin position="80"/>
        <end position="382"/>
    </location>
</feature>
<evidence type="ECO:0000313" key="4">
    <source>
        <dbReference type="EMBL" id="TCD14552.1"/>
    </source>
</evidence>
<name>A0A4R0PBB7_9HYPH</name>
<evidence type="ECO:0000259" key="3">
    <source>
        <dbReference type="Pfam" id="PF13458"/>
    </source>
</evidence>
<dbReference type="PANTHER" id="PTHR47151">
    <property type="entry name" value="LEU/ILE/VAL-BINDING ABC TRANSPORTER SUBUNIT"/>
    <property type="match status" value="1"/>
</dbReference>
<proteinExistence type="inferred from homology"/>
<protein>
    <submittedName>
        <fullName evidence="4">Amino acid ABC transporter substrate-binding protein</fullName>
    </submittedName>
</protein>
<evidence type="ECO:0000256" key="1">
    <source>
        <dbReference type="ARBA" id="ARBA00010062"/>
    </source>
</evidence>
<organism evidence="4 5">
    <name type="scientific">Oricola cellulosilytica</name>
    <dbReference type="NCBI Taxonomy" id="1429082"/>
    <lineage>
        <taxon>Bacteria</taxon>
        <taxon>Pseudomonadati</taxon>
        <taxon>Pseudomonadota</taxon>
        <taxon>Alphaproteobacteria</taxon>
        <taxon>Hyphomicrobiales</taxon>
        <taxon>Ahrensiaceae</taxon>
        <taxon>Oricola</taxon>
    </lineage>
</organism>
<dbReference type="Gene3D" id="3.40.50.2300">
    <property type="match status" value="2"/>
</dbReference>
<dbReference type="PANTHER" id="PTHR47151:SF2">
    <property type="entry name" value="AMINO ACID BINDING PROTEIN"/>
    <property type="match status" value="1"/>
</dbReference>
<evidence type="ECO:0000313" key="5">
    <source>
        <dbReference type="Proteomes" id="UP000291301"/>
    </source>
</evidence>
<dbReference type="InterPro" id="IPR028081">
    <property type="entry name" value="Leu-bd"/>
</dbReference>
<dbReference type="AlphaFoldDB" id="A0A4R0PBB7"/>
<keyword evidence="5" id="KW-1185">Reference proteome</keyword>
<gene>
    <name evidence="4" type="ORF">E0D97_10895</name>
</gene>
<dbReference type="EMBL" id="SJST01000003">
    <property type="protein sequence ID" value="TCD14552.1"/>
    <property type="molecule type" value="Genomic_DNA"/>
</dbReference>
<comment type="caution">
    <text evidence="4">The sequence shown here is derived from an EMBL/GenBank/DDBJ whole genome shotgun (WGS) entry which is preliminary data.</text>
</comment>
<dbReference type="CDD" id="cd06342">
    <property type="entry name" value="PBP1_ABC_LIVBP-like"/>
    <property type="match status" value="1"/>
</dbReference>
<evidence type="ECO:0000256" key="2">
    <source>
        <dbReference type="ARBA" id="ARBA00022729"/>
    </source>
</evidence>
<dbReference type="SUPFAM" id="SSF53822">
    <property type="entry name" value="Periplasmic binding protein-like I"/>
    <property type="match status" value="1"/>
</dbReference>
<dbReference type="Pfam" id="PF13458">
    <property type="entry name" value="Peripla_BP_6"/>
    <property type="match status" value="1"/>
</dbReference>
<reference evidence="4 5" key="1">
    <citation type="journal article" date="2015" name="Antonie Van Leeuwenhoek">
        <title>Oricola cellulosilytica gen. nov., sp. nov., a cellulose-degrading bacterium of the family Phyllobacteriaceae isolated from surface seashore water, and emended descriptions of Mesorhizobium loti and Phyllobacterium myrsinacearum.</title>
        <authorList>
            <person name="Hameed A."/>
            <person name="Shahina M."/>
            <person name="Lai W.A."/>
            <person name="Lin S.Y."/>
            <person name="Young L.S."/>
            <person name="Liu Y.C."/>
            <person name="Hsu Y.H."/>
            <person name="Young C.C."/>
        </authorList>
    </citation>
    <scope>NUCLEOTIDE SEQUENCE [LARGE SCALE GENOMIC DNA]</scope>
    <source>
        <strain evidence="4 5">KCTC 52183</strain>
    </source>
</reference>
<comment type="similarity">
    <text evidence="1">Belongs to the leucine-binding protein family.</text>
</comment>
<keyword evidence="2" id="KW-0732">Signal</keyword>